<dbReference type="PANTHER" id="PTHR43793">
    <property type="entry name" value="FAD SYNTHASE"/>
    <property type="match status" value="1"/>
</dbReference>
<dbReference type="PANTHER" id="PTHR43793:SF1">
    <property type="entry name" value="FAD SYNTHASE"/>
    <property type="match status" value="1"/>
</dbReference>
<comment type="caution">
    <text evidence="8">The sequence shown here is derived from an EMBL/GenBank/DDBJ whole genome shotgun (WGS) entry which is preliminary data.</text>
</comment>
<accession>A0A2M7EBW6</accession>
<evidence type="ECO:0000259" key="7">
    <source>
        <dbReference type="Pfam" id="PF01467"/>
    </source>
</evidence>
<keyword evidence="5" id="KW-0067">ATP-binding</keyword>
<keyword evidence="6" id="KW-0173">Coenzyme A biosynthesis</keyword>
<proteinExistence type="inferred from homology"/>
<evidence type="ECO:0000313" key="9">
    <source>
        <dbReference type="Proteomes" id="UP000230766"/>
    </source>
</evidence>
<name>A0A2M7EBW6_9BACT</name>
<keyword evidence="2 8" id="KW-0808">Transferase</keyword>
<keyword evidence="1" id="KW-0963">Cytoplasm</keyword>
<evidence type="ECO:0000313" key="8">
    <source>
        <dbReference type="EMBL" id="PIV65171.1"/>
    </source>
</evidence>
<dbReference type="GO" id="GO:0005524">
    <property type="term" value="F:ATP binding"/>
    <property type="evidence" value="ECO:0007669"/>
    <property type="project" value="UniProtKB-KW"/>
</dbReference>
<dbReference type="HAMAP" id="MF_00647">
    <property type="entry name" value="PPAT_arch"/>
    <property type="match status" value="1"/>
</dbReference>
<evidence type="ECO:0000256" key="2">
    <source>
        <dbReference type="ARBA" id="ARBA00022679"/>
    </source>
</evidence>
<dbReference type="Pfam" id="PF01467">
    <property type="entry name" value="CTP_transf_like"/>
    <property type="match status" value="1"/>
</dbReference>
<dbReference type="InterPro" id="IPR014729">
    <property type="entry name" value="Rossmann-like_a/b/a_fold"/>
</dbReference>
<dbReference type="NCBIfam" id="NF001985">
    <property type="entry name" value="PRK00777.1"/>
    <property type="match status" value="1"/>
</dbReference>
<reference evidence="9" key="1">
    <citation type="submission" date="2017-09" db="EMBL/GenBank/DDBJ databases">
        <title>Depth-based differentiation of microbial function through sediment-hosted aquifers and enrichment of novel symbionts in the deep terrestrial subsurface.</title>
        <authorList>
            <person name="Probst A.J."/>
            <person name="Ladd B."/>
            <person name="Jarett J.K."/>
            <person name="Geller-Mcgrath D.E."/>
            <person name="Sieber C.M.K."/>
            <person name="Emerson J.B."/>
            <person name="Anantharaman K."/>
            <person name="Thomas B.C."/>
            <person name="Malmstrom R."/>
            <person name="Stieglmeier M."/>
            <person name="Klingl A."/>
            <person name="Woyke T."/>
            <person name="Ryan C.M."/>
            <person name="Banfield J.F."/>
        </authorList>
    </citation>
    <scope>NUCLEOTIDE SEQUENCE [LARGE SCALE GENOMIC DNA]</scope>
</reference>
<organism evidence="8 9">
    <name type="scientific">Candidatus Nealsonbacteria bacterium CG01_land_8_20_14_3_00_12</name>
    <dbReference type="NCBI Taxonomy" id="1974697"/>
    <lineage>
        <taxon>Bacteria</taxon>
        <taxon>Candidatus Nealsoniibacteriota</taxon>
    </lineage>
</organism>
<dbReference type="Proteomes" id="UP000230766">
    <property type="component" value="Unassembled WGS sequence"/>
</dbReference>
<dbReference type="InterPro" id="IPR050385">
    <property type="entry name" value="Archaeal_FAD_synthase"/>
</dbReference>
<evidence type="ECO:0000256" key="1">
    <source>
        <dbReference type="ARBA" id="ARBA00022490"/>
    </source>
</evidence>
<dbReference type="InterPro" id="IPR004821">
    <property type="entry name" value="Cyt_trans-like"/>
</dbReference>
<keyword evidence="3 8" id="KW-0548">Nucleotidyltransferase</keyword>
<keyword evidence="4" id="KW-0547">Nucleotide-binding</keyword>
<dbReference type="GO" id="GO:0015937">
    <property type="term" value="P:coenzyme A biosynthetic process"/>
    <property type="evidence" value="ECO:0007669"/>
    <property type="project" value="UniProtKB-KW"/>
</dbReference>
<evidence type="ECO:0000256" key="5">
    <source>
        <dbReference type="ARBA" id="ARBA00022840"/>
    </source>
</evidence>
<gene>
    <name evidence="8" type="ORF">COS09_00940</name>
</gene>
<dbReference type="SUPFAM" id="SSF52374">
    <property type="entry name" value="Nucleotidylyl transferase"/>
    <property type="match status" value="1"/>
</dbReference>
<evidence type="ECO:0000256" key="4">
    <source>
        <dbReference type="ARBA" id="ARBA00022741"/>
    </source>
</evidence>
<protein>
    <submittedName>
        <fullName evidence="8">Phosphopantetheine adenylyltransferase</fullName>
    </submittedName>
</protein>
<feature type="domain" description="Cytidyltransferase-like" evidence="7">
    <location>
        <begin position="10"/>
        <end position="142"/>
    </location>
</feature>
<dbReference type="EMBL" id="PETJ01000023">
    <property type="protein sequence ID" value="PIV65171.1"/>
    <property type="molecule type" value="Genomic_DNA"/>
</dbReference>
<dbReference type="GO" id="GO:0004595">
    <property type="term" value="F:pantetheine-phosphate adenylyltransferase activity"/>
    <property type="evidence" value="ECO:0007669"/>
    <property type="project" value="InterPro"/>
</dbReference>
<dbReference type="Gene3D" id="3.40.50.620">
    <property type="entry name" value="HUPs"/>
    <property type="match status" value="1"/>
</dbReference>
<evidence type="ECO:0000256" key="3">
    <source>
        <dbReference type="ARBA" id="ARBA00022695"/>
    </source>
</evidence>
<sequence length="154" mass="17953">MAIVKKKKVVVGGTFDILHEGHKALLRKAYELGEVLIGLTSDAMARKRKRRKIEDFKCRKKELESFIKKEFNIKPKIVKIEDKFGPTLEEDFDYIVVSPETYKTALLINKERQKRNKKPIKIVKINFALARDKKPIFSTRILKGEIDRDGNLLR</sequence>
<dbReference type="NCBIfam" id="TIGR00125">
    <property type="entry name" value="cyt_tran_rel"/>
    <property type="match status" value="1"/>
</dbReference>
<dbReference type="AlphaFoldDB" id="A0A2M7EBW6"/>
<dbReference type="InterPro" id="IPR023540">
    <property type="entry name" value="PPAT_arch"/>
</dbReference>
<evidence type="ECO:0000256" key="6">
    <source>
        <dbReference type="ARBA" id="ARBA00022993"/>
    </source>
</evidence>